<comment type="similarity">
    <text evidence="1">Belongs to the strumpellin family.</text>
</comment>
<dbReference type="InterPro" id="IPR019393">
    <property type="entry name" value="WASH_strumpellin"/>
</dbReference>
<sequence>MSDFLADNNLCGQTILKLVGRGNAIIADLLRLKDNVPRIFRLSTKTDLNKYCDIISDLSYFGNPEKFEARIDKTPVLQELDEELRRNYTGIISQFYLLFESIYKYVTDLNRFIDDIEQGFYIQMTIESVLQNGEGKQLLAESLYLYGVILLLVDWHIEGIVRERMLTFFYRCSGHQHSSETNVDDVCKLLRSTGFTRSYRPPRYPEDYFGRVPINDNYVNMLIGKLRSDDLYNQTCCFPLPAHRPTALGAQAAVLFVSLWFAPKILKNQRPTMREITDKFFPDNWIIAVYIGFHVNLMEAWESFPAAKEAIHNTIDSQTINSLVDSAKKIPDLTLKLRNVLKEGVLTEENILERATVVLSMLREANVNLRWLLLHISNVGSSLGYDGGKKVRPLKDLATSFADPKTDPPRFHVLDLLLVTSQLELKVKELFRKLLDEKRQKWDIYKAEAKDRVKELAEVFGAKQPLTRIERNENLAKWLDTKSTQVDNLDFSQLLISGRKITELIRAFHEMLEFHSLESKVQVREWVNEIITLLTQMLRTGNINEEILVTVQIVGDFGYAWGSLIDVYTSQMQALIQKHPAAVSKLRAVFLKLSSAMDMPLLRLSQAKSPALVTVSSYYSGELVSFVQKVLQIIPEKVFSLLHSIIDIQTSSIKEIPTRLEKDKVKEFAQLEERHKVSELTHEMSLLTEGILMMQTTLVGIIRIEPKTLLENGIRKELVAQVSQLLNNILVFGRNSTGKEKLGSKLEYIHQRKAGIQRSFEYIGDYVHSYGLKIFQEEFARVINYAAEQDYNAVSIQPVYTLQSIYQSKDVPLPMLTSEDGSTFMGRLARELVVMTDARTSVYVQTSNTWHESKTFLPIMSNDTFALMEKALDITGMTALDKLLALMISHQLNQFFKILRKEMSEKSTREYLDSVQIELQPCSKIIGMAKRTYSSWCGKACKNPLILDYLLKIGQIQLLRARILYQLKVAANSNAKILACSVINLNRLLAKELKTNTSFREENTLLFELLTQSEPLGLCQPGWKIYLTSNPIQHISLYLTLVTVQQLQKLSYSKAAGTFTSRKSSSETLDGIPLVVGLSTVLQQLNVAQKLAFTSRICQYMNSFISNCTTPVKDDTHDLSAVLFFLNFYCRLNPQMPELLAWDLLKPSGFLLEC</sequence>
<organism evidence="2 3">
    <name type="scientific">Allacma fusca</name>
    <dbReference type="NCBI Taxonomy" id="39272"/>
    <lineage>
        <taxon>Eukaryota</taxon>
        <taxon>Metazoa</taxon>
        <taxon>Ecdysozoa</taxon>
        <taxon>Arthropoda</taxon>
        <taxon>Hexapoda</taxon>
        <taxon>Collembola</taxon>
        <taxon>Symphypleona</taxon>
        <taxon>Sminthuridae</taxon>
        <taxon>Allacma</taxon>
    </lineage>
</organism>
<dbReference type="GO" id="GO:0005768">
    <property type="term" value="C:endosome"/>
    <property type="evidence" value="ECO:0007669"/>
    <property type="project" value="TreeGrafter"/>
</dbReference>
<dbReference type="GO" id="GO:0030041">
    <property type="term" value="P:actin filament polymerization"/>
    <property type="evidence" value="ECO:0007669"/>
    <property type="project" value="TreeGrafter"/>
</dbReference>
<dbReference type="GO" id="GO:0051125">
    <property type="term" value="P:regulation of actin nucleation"/>
    <property type="evidence" value="ECO:0007669"/>
    <property type="project" value="TreeGrafter"/>
</dbReference>
<dbReference type="EMBL" id="CAJVCH010527790">
    <property type="protein sequence ID" value="CAG7822895.1"/>
    <property type="molecule type" value="Genomic_DNA"/>
</dbReference>
<reference evidence="2" key="1">
    <citation type="submission" date="2021-06" db="EMBL/GenBank/DDBJ databases">
        <authorList>
            <person name="Hodson N. C."/>
            <person name="Mongue J. A."/>
            <person name="Jaron S. K."/>
        </authorList>
    </citation>
    <scope>NUCLEOTIDE SEQUENCE</scope>
</reference>
<dbReference type="PANTHER" id="PTHR15691">
    <property type="entry name" value="WASH COMPLEX SUBUNIT 5"/>
    <property type="match status" value="1"/>
</dbReference>
<evidence type="ECO:0000256" key="1">
    <source>
        <dbReference type="ARBA" id="ARBA00006224"/>
    </source>
</evidence>
<dbReference type="OrthoDB" id="565118at2759"/>
<dbReference type="GO" id="GO:0071203">
    <property type="term" value="C:WASH complex"/>
    <property type="evidence" value="ECO:0007669"/>
    <property type="project" value="InterPro"/>
</dbReference>
<accession>A0A8J2L0I2</accession>
<dbReference type="PANTHER" id="PTHR15691:SF6">
    <property type="entry name" value="WASH COMPLEX SUBUNIT 5"/>
    <property type="match status" value="1"/>
</dbReference>
<evidence type="ECO:0000313" key="2">
    <source>
        <dbReference type="EMBL" id="CAG7822895.1"/>
    </source>
</evidence>
<evidence type="ECO:0008006" key="4">
    <source>
        <dbReference type="Google" id="ProtNLM"/>
    </source>
</evidence>
<dbReference type="GO" id="GO:0140285">
    <property type="term" value="P:endosome fission"/>
    <property type="evidence" value="ECO:0007669"/>
    <property type="project" value="TreeGrafter"/>
</dbReference>
<comment type="caution">
    <text evidence="2">The sequence shown here is derived from an EMBL/GenBank/DDBJ whole genome shotgun (WGS) entry which is preliminary data.</text>
</comment>
<keyword evidence="3" id="KW-1185">Reference proteome</keyword>
<dbReference type="Proteomes" id="UP000708208">
    <property type="component" value="Unassembled WGS sequence"/>
</dbReference>
<protein>
    <recommendedName>
        <fullName evidence="4">WASH complex subunit strumpellin</fullName>
    </recommendedName>
</protein>
<gene>
    <name evidence="2" type="ORF">AFUS01_LOCUS33140</name>
</gene>
<dbReference type="AlphaFoldDB" id="A0A8J2L0I2"/>
<dbReference type="Pfam" id="PF10266">
    <property type="entry name" value="Strumpellin"/>
    <property type="match status" value="1"/>
</dbReference>
<proteinExistence type="inferred from homology"/>
<name>A0A8J2L0I2_9HEXA</name>
<dbReference type="GO" id="GO:0007032">
    <property type="term" value="P:endosome organization"/>
    <property type="evidence" value="ECO:0007669"/>
    <property type="project" value="TreeGrafter"/>
</dbReference>
<evidence type="ECO:0000313" key="3">
    <source>
        <dbReference type="Proteomes" id="UP000708208"/>
    </source>
</evidence>